<evidence type="ECO:0000313" key="3">
    <source>
        <dbReference type="Proteomes" id="UP000029492"/>
    </source>
</evidence>
<reference evidence="2 3" key="1">
    <citation type="journal article" date="2014" name="PLoS ONE">
        <title>Genome Information of Methylobacterium oryzae, a Plant-Probiotic Methylotroph in the Phyllosphere.</title>
        <authorList>
            <person name="Kwak M.J."/>
            <person name="Jeong H."/>
            <person name="Madhaiyan M."/>
            <person name="Lee Y."/>
            <person name="Sa T.M."/>
            <person name="Oh T.K."/>
            <person name="Kim J.F."/>
        </authorList>
    </citation>
    <scope>NUCLEOTIDE SEQUENCE [LARGE SCALE GENOMIC DNA]</scope>
    <source>
        <strain evidence="2 3">CBMB20</strain>
    </source>
</reference>
<proteinExistence type="predicted"/>
<evidence type="ECO:0000256" key="1">
    <source>
        <dbReference type="SAM" id="MobiDB-lite"/>
    </source>
</evidence>
<feature type="region of interest" description="Disordered" evidence="1">
    <location>
        <begin position="1"/>
        <end position="51"/>
    </location>
</feature>
<dbReference type="KEGG" id="mor:MOC_1702"/>
<feature type="compositionally biased region" description="Basic and acidic residues" evidence="1">
    <location>
        <begin position="34"/>
        <end position="51"/>
    </location>
</feature>
<feature type="compositionally biased region" description="Basic and acidic residues" evidence="1">
    <location>
        <begin position="1"/>
        <end position="26"/>
    </location>
</feature>
<sequence length="82" mass="9735">MRIPRSESTGRQHTRADRPWRGRKSDPTAAPAPDARHQTPDRRIQDLESRHDLLRTRKSDIFDNRCKNIPNSEYFNHSNSRR</sequence>
<keyword evidence="3" id="KW-1185">Reference proteome</keyword>
<name>A0A089NPZ0_9HYPH</name>
<accession>A0A089NPZ0</accession>
<dbReference type="HOGENOM" id="CLU_2554387_0_0_5"/>
<dbReference type="Proteomes" id="UP000029492">
    <property type="component" value="Chromosome"/>
</dbReference>
<protein>
    <submittedName>
        <fullName evidence="2">Protein of unassigned function</fullName>
    </submittedName>
</protein>
<evidence type="ECO:0000313" key="2">
    <source>
        <dbReference type="EMBL" id="AIQ89457.1"/>
    </source>
</evidence>
<dbReference type="EMBL" id="CP003811">
    <property type="protein sequence ID" value="AIQ89457.1"/>
    <property type="molecule type" value="Genomic_DNA"/>
</dbReference>
<organism evidence="2 3">
    <name type="scientific">Methylobacterium oryzae CBMB20</name>
    <dbReference type="NCBI Taxonomy" id="693986"/>
    <lineage>
        <taxon>Bacteria</taxon>
        <taxon>Pseudomonadati</taxon>
        <taxon>Pseudomonadota</taxon>
        <taxon>Alphaproteobacteria</taxon>
        <taxon>Hyphomicrobiales</taxon>
        <taxon>Methylobacteriaceae</taxon>
        <taxon>Methylobacterium</taxon>
    </lineage>
</organism>
<gene>
    <name evidence="2" type="ORF">MOC_1702</name>
</gene>
<dbReference type="AlphaFoldDB" id="A0A089NPZ0"/>